<evidence type="ECO:0000256" key="1">
    <source>
        <dbReference type="SAM" id="Coils"/>
    </source>
</evidence>
<evidence type="ECO:0000313" key="3">
    <source>
        <dbReference type="Proteomes" id="UP001139447"/>
    </source>
</evidence>
<reference evidence="2" key="1">
    <citation type="submission" date="2022-03" db="EMBL/GenBank/DDBJ databases">
        <authorList>
            <person name="Woo C.Y."/>
        </authorList>
    </citation>
    <scope>NUCLEOTIDE SEQUENCE</scope>
    <source>
        <strain evidence="2">CYS-02</strain>
    </source>
</reference>
<dbReference type="EMBL" id="JALGBI010000001">
    <property type="protein sequence ID" value="MCJ0764010.1"/>
    <property type="molecule type" value="Genomic_DNA"/>
</dbReference>
<protein>
    <submittedName>
        <fullName evidence="2">Uncharacterized protein</fullName>
    </submittedName>
</protein>
<accession>A0A9X1VW16</accession>
<dbReference type="RefSeq" id="WP_243306582.1">
    <property type="nucleotide sequence ID" value="NZ_JALGBI010000001.1"/>
</dbReference>
<comment type="caution">
    <text evidence="2">The sequence shown here is derived from an EMBL/GenBank/DDBJ whole genome shotgun (WGS) entry which is preliminary data.</text>
</comment>
<keyword evidence="1" id="KW-0175">Coiled coil</keyword>
<gene>
    <name evidence="2" type="ORF">MMF98_12410</name>
</gene>
<name>A0A9X1VW16_9BURK</name>
<keyword evidence="3" id="KW-1185">Reference proteome</keyword>
<organism evidence="2 3">
    <name type="scientific">Variovorax terrae</name>
    <dbReference type="NCBI Taxonomy" id="2923278"/>
    <lineage>
        <taxon>Bacteria</taxon>
        <taxon>Pseudomonadati</taxon>
        <taxon>Pseudomonadota</taxon>
        <taxon>Betaproteobacteria</taxon>
        <taxon>Burkholderiales</taxon>
        <taxon>Comamonadaceae</taxon>
        <taxon>Variovorax</taxon>
    </lineage>
</organism>
<dbReference type="AlphaFoldDB" id="A0A9X1VW16"/>
<dbReference type="Proteomes" id="UP001139447">
    <property type="component" value="Unassembled WGS sequence"/>
</dbReference>
<feature type="coiled-coil region" evidence="1">
    <location>
        <begin position="83"/>
        <end position="153"/>
    </location>
</feature>
<sequence>MRYALLIPVLAAFFTAGSHSQDRIYRCGNEYTNNAAEAQSRGCKVVEGGNVTVVQGTRVPAGQVRVAAAPAAAGPRVDSADQRARDSEARAILEAELKKAEARQAELLKEYNDGEPEKQGAEGRNYQKYLDRVAELKASIARNESDIAGIKRELGRVPASK</sequence>
<proteinExistence type="predicted"/>
<evidence type="ECO:0000313" key="2">
    <source>
        <dbReference type="EMBL" id="MCJ0764010.1"/>
    </source>
</evidence>